<dbReference type="Proteomes" id="UP000535937">
    <property type="component" value="Unassembled WGS sequence"/>
</dbReference>
<gene>
    <name evidence="2" type="ORF">FHS09_000377</name>
</gene>
<protein>
    <submittedName>
        <fullName evidence="2">Peptidoglycan/xylan/chitin deacetylase (PgdA/CDA1 family)</fullName>
    </submittedName>
</protein>
<dbReference type="PROSITE" id="PS51677">
    <property type="entry name" value="NODB"/>
    <property type="match status" value="1"/>
</dbReference>
<dbReference type="RefSeq" id="WP_183456120.1">
    <property type="nucleotide sequence ID" value="NZ_JACHWZ010000002.1"/>
</dbReference>
<dbReference type="GO" id="GO:0005975">
    <property type="term" value="P:carbohydrate metabolic process"/>
    <property type="evidence" value="ECO:0007669"/>
    <property type="project" value="InterPro"/>
</dbReference>
<proteinExistence type="predicted"/>
<evidence type="ECO:0000259" key="1">
    <source>
        <dbReference type="PROSITE" id="PS51677"/>
    </source>
</evidence>
<dbReference type="InterPro" id="IPR002509">
    <property type="entry name" value="NODB_dom"/>
</dbReference>
<accession>A0A7W4W8G6</accession>
<dbReference type="SUPFAM" id="SSF88713">
    <property type="entry name" value="Glycoside hydrolase/deacetylase"/>
    <property type="match status" value="1"/>
</dbReference>
<keyword evidence="3" id="KW-1185">Reference proteome</keyword>
<reference evidence="2 3" key="1">
    <citation type="submission" date="2020-08" db="EMBL/GenBank/DDBJ databases">
        <title>Genomic Encyclopedia of Type Strains, Phase III (KMG-III): the genomes of soil and plant-associated and newly described type strains.</title>
        <authorList>
            <person name="Whitman W."/>
        </authorList>
    </citation>
    <scope>NUCLEOTIDE SEQUENCE [LARGE SCALE GENOMIC DNA]</scope>
    <source>
        <strain evidence="2 3">CECT 8799</strain>
    </source>
</reference>
<dbReference type="Pfam" id="PF01522">
    <property type="entry name" value="Polysacc_deac_1"/>
    <property type="match status" value="1"/>
</dbReference>
<comment type="caution">
    <text evidence="2">The sequence shown here is derived from an EMBL/GenBank/DDBJ whole genome shotgun (WGS) entry which is preliminary data.</text>
</comment>
<evidence type="ECO:0000313" key="3">
    <source>
        <dbReference type="Proteomes" id="UP000535937"/>
    </source>
</evidence>
<name>A0A7W4W8G6_9GAMM</name>
<dbReference type="InterPro" id="IPR011330">
    <property type="entry name" value="Glyco_hydro/deAcase_b/a-brl"/>
</dbReference>
<dbReference type="GO" id="GO:0016810">
    <property type="term" value="F:hydrolase activity, acting on carbon-nitrogen (but not peptide) bonds"/>
    <property type="evidence" value="ECO:0007669"/>
    <property type="project" value="InterPro"/>
</dbReference>
<sequence length="120" mass="13477">MNRTLLLLYKLMTMVGLFWSMSAFPGEIALTFDDVPLPGGNVMSGKEKTQRIIQQLKNRGVNEALFYVTGKNVDEESSDRLSDYVNAGFYLANHSYAHKSANKVSVDDILVDAYRTHLTL</sequence>
<feature type="domain" description="NodB homology" evidence="1">
    <location>
        <begin position="26"/>
        <end position="120"/>
    </location>
</feature>
<organism evidence="2 3">
    <name type="scientific">Microbulbifer rhizosphaerae</name>
    <dbReference type="NCBI Taxonomy" id="1562603"/>
    <lineage>
        <taxon>Bacteria</taxon>
        <taxon>Pseudomonadati</taxon>
        <taxon>Pseudomonadota</taxon>
        <taxon>Gammaproteobacteria</taxon>
        <taxon>Cellvibrionales</taxon>
        <taxon>Microbulbiferaceae</taxon>
        <taxon>Microbulbifer</taxon>
    </lineage>
</organism>
<evidence type="ECO:0000313" key="2">
    <source>
        <dbReference type="EMBL" id="MBB3059569.1"/>
    </source>
</evidence>
<dbReference type="Gene3D" id="3.20.20.370">
    <property type="entry name" value="Glycoside hydrolase/deacetylase"/>
    <property type="match status" value="1"/>
</dbReference>
<dbReference type="AlphaFoldDB" id="A0A7W4W8G6"/>
<dbReference type="EMBL" id="JACHWZ010000002">
    <property type="protein sequence ID" value="MBB3059569.1"/>
    <property type="molecule type" value="Genomic_DNA"/>
</dbReference>